<dbReference type="EC" id="1.5.1.36" evidence="3"/>
<keyword evidence="3" id="KW-0503">Monooxygenase</keyword>
<protein>
    <submittedName>
        <fullName evidence="3">Flavin-dependent monooxygenase, reductase subunit HsaB</fullName>
        <ecNumber evidence="3">1.5.1.36</ecNumber>
    </submittedName>
</protein>
<dbReference type="EMBL" id="LT963352">
    <property type="protein sequence ID" value="SOR77813.1"/>
    <property type="molecule type" value="Genomic_DNA"/>
</dbReference>
<organism evidence="3 4">
    <name type="scientific">Streptomyces chartreusis NRRL 3882</name>
    <dbReference type="NCBI Taxonomy" id="1079985"/>
    <lineage>
        <taxon>Bacteria</taxon>
        <taxon>Bacillati</taxon>
        <taxon>Actinomycetota</taxon>
        <taxon>Actinomycetes</taxon>
        <taxon>Kitasatosporales</taxon>
        <taxon>Streptomycetaceae</taxon>
        <taxon>Streptomyces</taxon>
    </lineage>
</organism>
<dbReference type="PANTHER" id="PTHR30466:SF1">
    <property type="entry name" value="FMN REDUCTASE (NADH) RUTF"/>
    <property type="match status" value="1"/>
</dbReference>
<dbReference type="GO" id="GO:0036382">
    <property type="term" value="F:flavin reductase (NADH) activity"/>
    <property type="evidence" value="ECO:0007669"/>
    <property type="project" value="UniProtKB-EC"/>
</dbReference>
<evidence type="ECO:0000259" key="2">
    <source>
        <dbReference type="SMART" id="SM00903"/>
    </source>
</evidence>
<proteinExistence type="predicted"/>
<dbReference type="Gene3D" id="2.30.110.10">
    <property type="entry name" value="Electron Transport, Fmn-binding Protein, Chain A"/>
    <property type="match status" value="1"/>
</dbReference>
<evidence type="ECO:0000313" key="3">
    <source>
        <dbReference type="EMBL" id="SOR77813.1"/>
    </source>
</evidence>
<dbReference type="InterPro" id="IPR012349">
    <property type="entry name" value="Split_barrel_FMN-bd"/>
</dbReference>
<dbReference type="SMART" id="SM00903">
    <property type="entry name" value="Flavin_Reduct"/>
    <property type="match status" value="1"/>
</dbReference>
<evidence type="ECO:0000313" key="4">
    <source>
        <dbReference type="Proteomes" id="UP000235464"/>
    </source>
</evidence>
<dbReference type="SUPFAM" id="SSF50475">
    <property type="entry name" value="FMN-binding split barrel"/>
    <property type="match status" value="1"/>
</dbReference>
<keyword evidence="4" id="KW-1185">Reference proteome</keyword>
<dbReference type="GO" id="GO:0042602">
    <property type="term" value="F:riboflavin reductase (NADPH) activity"/>
    <property type="evidence" value="ECO:0007669"/>
    <property type="project" value="TreeGrafter"/>
</dbReference>
<dbReference type="PANTHER" id="PTHR30466">
    <property type="entry name" value="FLAVIN REDUCTASE"/>
    <property type="match status" value="1"/>
</dbReference>
<dbReference type="RefSeq" id="WP_010034356.1">
    <property type="nucleotide sequence ID" value="NZ_LT962942.1"/>
</dbReference>
<dbReference type="GO" id="GO:0004497">
    <property type="term" value="F:monooxygenase activity"/>
    <property type="evidence" value="ECO:0007669"/>
    <property type="project" value="UniProtKB-KW"/>
</dbReference>
<evidence type="ECO:0000256" key="1">
    <source>
        <dbReference type="ARBA" id="ARBA00023002"/>
    </source>
</evidence>
<gene>
    <name evidence="3" type="primary">hsaB_2</name>
    <name evidence="3" type="ORF">SCNRRL3882_1282</name>
</gene>
<dbReference type="Pfam" id="PF01613">
    <property type="entry name" value="Flavin_Reduct"/>
    <property type="match status" value="1"/>
</dbReference>
<accession>A0A2N9B3B2</accession>
<dbReference type="InterPro" id="IPR050268">
    <property type="entry name" value="NADH-dep_flavin_reductase"/>
</dbReference>
<name>A0A2N9B3B2_STRCX</name>
<keyword evidence="1 3" id="KW-0560">Oxidoreductase</keyword>
<sequence>MATDSDTFRAFFGSVPTAVAVVTAAAPGAGPQGFTCNSFTAVSADPPLLLVCADHRSRTLPTVLSAEAFVVHLLAESGADLGRRFAGSLDDKFTGLRWHPSSAVGDAPVIKDDAILAWAECALADVVRMGDHSLLVGRMETAVVRPRHPVLYQRGVFSPWLVACEAVPQA</sequence>
<dbReference type="AlphaFoldDB" id="A0A2N9B3B2"/>
<feature type="domain" description="Flavin reductase like" evidence="2">
    <location>
        <begin position="12"/>
        <end position="159"/>
    </location>
</feature>
<reference evidence="4" key="1">
    <citation type="submission" date="2017-11" db="EMBL/GenBank/DDBJ databases">
        <authorList>
            <person name="Wibberg D."/>
        </authorList>
    </citation>
    <scope>NUCLEOTIDE SEQUENCE [LARGE SCALE GENOMIC DNA]</scope>
</reference>
<dbReference type="GO" id="GO:0010181">
    <property type="term" value="F:FMN binding"/>
    <property type="evidence" value="ECO:0007669"/>
    <property type="project" value="InterPro"/>
</dbReference>
<dbReference type="InterPro" id="IPR002563">
    <property type="entry name" value="Flavin_Rdtase-like_dom"/>
</dbReference>
<dbReference type="Proteomes" id="UP000235464">
    <property type="component" value="Chromosome I"/>
</dbReference>
<dbReference type="OrthoDB" id="3677205at2"/>